<evidence type="ECO:0000256" key="3">
    <source>
        <dbReference type="ARBA" id="ARBA00022475"/>
    </source>
</evidence>
<comment type="similarity">
    <text evidence="2">Belongs to the DedA family.</text>
</comment>
<comment type="subcellular location">
    <subcellularLocation>
        <location evidence="1">Cell membrane</location>
        <topology evidence="1">Multi-pass membrane protein</topology>
    </subcellularLocation>
</comment>
<protein>
    <recommendedName>
        <fullName evidence="8">VTT domain-containing protein</fullName>
    </recommendedName>
</protein>
<dbReference type="PANTHER" id="PTHR42709">
    <property type="entry name" value="ALKALINE PHOSPHATASE LIKE PROTEIN"/>
    <property type="match status" value="1"/>
</dbReference>
<keyword evidence="3" id="KW-1003">Cell membrane</keyword>
<keyword evidence="5 7" id="KW-1133">Transmembrane helix</keyword>
<dbReference type="GO" id="GO:0005886">
    <property type="term" value="C:plasma membrane"/>
    <property type="evidence" value="ECO:0007669"/>
    <property type="project" value="UniProtKB-SubCell"/>
</dbReference>
<feature type="transmembrane region" description="Helical" evidence="7">
    <location>
        <begin position="20"/>
        <end position="42"/>
    </location>
</feature>
<feature type="transmembrane region" description="Helical" evidence="7">
    <location>
        <begin position="135"/>
        <end position="155"/>
    </location>
</feature>
<accession>K0AV39</accession>
<dbReference type="AlphaFoldDB" id="K0AV39"/>
<dbReference type="KEGG" id="cad:Curi_c06550"/>
<name>K0AV39_GOTA9</name>
<dbReference type="PANTHER" id="PTHR42709:SF6">
    <property type="entry name" value="UNDECAPRENYL PHOSPHATE TRANSPORTER A"/>
    <property type="match status" value="1"/>
</dbReference>
<evidence type="ECO:0000256" key="2">
    <source>
        <dbReference type="ARBA" id="ARBA00010792"/>
    </source>
</evidence>
<dbReference type="Proteomes" id="UP000006094">
    <property type="component" value="Chromosome"/>
</dbReference>
<gene>
    <name evidence="9" type="ordered locus">Curi_c06550</name>
</gene>
<evidence type="ECO:0000256" key="4">
    <source>
        <dbReference type="ARBA" id="ARBA00022692"/>
    </source>
</evidence>
<reference evidence="9 10" key="1">
    <citation type="journal article" date="2012" name="PLoS ONE">
        <title>The purine-utilizing bacterium Clostridium acidurici 9a: a genome-guided metabolic reconsideration.</title>
        <authorList>
            <person name="Hartwich K."/>
            <person name="Poehlein A."/>
            <person name="Daniel R."/>
        </authorList>
    </citation>
    <scope>NUCLEOTIDE SEQUENCE [LARGE SCALE GENOMIC DNA]</scope>
    <source>
        <strain evidence="10">ATCC 7906 / DSM 604 / BCRC 14475 / CIP 104303 / KCTC 5404 / NCIMB 10678 / 9a</strain>
    </source>
</reference>
<dbReference type="InterPro" id="IPR032816">
    <property type="entry name" value="VTT_dom"/>
</dbReference>
<evidence type="ECO:0000259" key="8">
    <source>
        <dbReference type="Pfam" id="PF09335"/>
    </source>
</evidence>
<evidence type="ECO:0000256" key="7">
    <source>
        <dbReference type="SAM" id="Phobius"/>
    </source>
</evidence>
<feature type="domain" description="VTT" evidence="8">
    <location>
        <begin position="33"/>
        <end position="157"/>
    </location>
</feature>
<feature type="transmembrane region" description="Helical" evidence="7">
    <location>
        <begin position="54"/>
        <end position="74"/>
    </location>
</feature>
<organism evidence="9 10">
    <name type="scientific">Gottschalkia acidurici (strain ATCC 7906 / DSM 604 / BCRC 14475 / CIP 104303 / KCTC 5404 / NCIMB 10678 / 9a)</name>
    <name type="common">Clostridium acidurici</name>
    <dbReference type="NCBI Taxonomy" id="1128398"/>
    <lineage>
        <taxon>Bacteria</taxon>
        <taxon>Bacillati</taxon>
        <taxon>Bacillota</taxon>
        <taxon>Tissierellia</taxon>
        <taxon>Tissierellales</taxon>
        <taxon>Gottschalkiaceae</taxon>
        <taxon>Gottschalkia</taxon>
    </lineage>
</organism>
<evidence type="ECO:0000256" key="6">
    <source>
        <dbReference type="ARBA" id="ARBA00023136"/>
    </source>
</evidence>
<keyword evidence="4 7" id="KW-0812">Transmembrane</keyword>
<dbReference type="InterPro" id="IPR051311">
    <property type="entry name" value="DedA_domain"/>
</dbReference>
<evidence type="ECO:0000256" key="5">
    <source>
        <dbReference type="ARBA" id="ARBA00022989"/>
    </source>
</evidence>
<keyword evidence="6 7" id="KW-0472">Membrane</keyword>
<proteinExistence type="inferred from homology"/>
<keyword evidence="10" id="KW-1185">Reference proteome</keyword>
<dbReference type="STRING" id="1128398.Curi_c06550"/>
<sequence length="180" mass="20312">MGAEMLDMMNLIFSKELLELLGSMFLEGSSLPFPGIIVVLAFGHVLQPTFKYSIFIAFLMSITYTLASFIPYFIGRKLGVGILSIFDRRVKVKAAIEKCKGLVNKYGTITIAMSRPFGWGNQISYIAGISKINPIIYGIFTFCGIYPWSLIMINLGRIYKGDKSIVFNILKNTRYIYMQL</sequence>
<evidence type="ECO:0000256" key="1">
    <source>
        <dbReference type="ARBA" id="ARBA00004651"/>
    </source>
</evidence>
<evidence type="ECO:0000313" key="9">
    <source>
        <dbReference type="EMBL" id="AFS77728.1"/>
    </source>
</evidence>
<dbReference type="HOGENOM" id="CLU_118451_0_0_9"/>
<evidence type="ECO:0000313" key="10">
    <source>
        <dbReference type="Proteomes" id="UP000006094"/>
    </source>
</evidence>
<dbReference type="EMBL" id="CP003326">
    <property type="protein sequence ID" value="AFS77728.1"/>
    <property type="molecule type" value="Genomic_DNA"/>
</dbReference>
<dbReference type="eggNOG" id="COG0586">
    <property type="taxonomic scope" value="Bacteria"/>
</dbReference>
<dbReference type="Pfam" id="PF09335">
    <property type="entry name" value="VTT_dom"/>
    <property type="match status" value="1"/>
</dbReference>